<dbReference type="Proteomes" id="UP001064027">
    <property type="component" value="Chromosome"/>
</dbReference>
<protein>
    <submittedName>
        <fullName evidence="1">Uncharacterized protein</fullName>
    </submittedName>
</protein>
<sequence>MFTSILLLFSALLSLAGWGMFSLYKMKVHPAFIPLFLFSVVTTVLFCAGLIHHMPLAANIIYYSGLVLCLIYFILFFFKKIEVQRLLHPSLIFFSLAVLFVMLYMKGSVFLNYDDFSHWGLVLKEIVRLDGLPDASTLVTFQNYPPGSAVFIYYFLHRLGFHESVALMAQGFMTMACFTVLFTWSSWKKPWTIILSSVIAFTLLLVNAKIFYSLLVDIILGAVALAIPIIAYYYRKDWKRLLLVNLPIVIFLILLKDSGKVFLLFNGIAMLGILIASHREGIVKRIDMVMSYASLFLLMVLPLLVNVLWHTYTLQAYSESYGNNKFAITEEKLQDIGKSEQFMAGFDGMMLDAALNPMSSPHVMLLLVVNLIALLLMVRLKRKTPNELVASFILFNLFYVLYMCSLYYMYVFLMPENEASRLAGFNRYQSTITVYAAGMLMTVVAYVWSNYVESVKKVTGFLLAACFLIPYLGHLEVLVTRPEAHVELRGAVKEFSSVIKTSGVSKPMITYYSPGSAGDGGYFSYLIRYEHLSKNYSFIKGAETESQLSYLKKVLMKSDFLMVLEGDEDIKAGLAPYTENEISEGVYRVKHKNGMFELVPER</sequence>
<keyword evidence="2" id="KW-1185">Reference proteome</keyword>
<dbReference type="EMBL" id="CP104558">
    <property type="protein sequence ID" value="UXH43335.1"/>
    <property type="molecule type" value="Genomic_DNA"/>
</dbReference>
<name>A0ACD4C3V6_9BACI</name>
<gene>
    <name evidence="1" type="ORF">N5C46_16935</name>
</gene>
<evidence type="ECO:0000313" key="1">
    <source>
        <dbReference type="EMBL" id="UXH43335.1"/>
    </source>
</evidence>
<accession>A0ACD4C3V6</accession>
<organism evidence="1 2">
    <name type="scientific">Rossellomorea vietnamensis</name>
    <dbReference type="NCBI Taxonomy" id="218284"/>
    <lineage>
        <taxon>Bacteria</taxon>
        <taxon>Bacillati</taxon>
        <taxon>Bacillota</taxon>
        <taxon>Bacilli</taxon>
        <taxon>Bacillales</taxon>
        <taxon>Bacillaceae</taxon>
        <taxon>Rossellomorea</taxon>
    </lineage>
</organism>
<evidence type="ECO:0000313" key="2">
    <source>
        <dbReference type="Proteomes" id="UP001064027"/>
    </source>
</evidence>
<reference evidence="1" key="1">
    <citation type="submission" date="2022-09" db="EMBL/GenBank/DDBJ databases">
        <title>Complete genome sequence of Rossellomorea vietnamensis strain RL-WG62, a newly isolated PGPR with the potential for plant salinity stress alleviation.</title>
        <authorList>
            <person name="Ren L."/>
            <person name="Wang G."/>
            <person name="Hu H."/>
        </authorList>
    </citation>
    <scope>NUCLEOTIDE SEQUENCE</scope>
    <source>
        <strain evidence="1">RL-WG62</strain>
    </source>
</reference>
<proteinExistence type="predicted"/>